<proteinExistence type="predicted"/>
<dbReference type="Proteomes" id="UP000281553">
    <property type="component" value="Unassembled WGS sequence"/>
</dbReference>
<dbReference type="AlphaFoldDB" id="A0A3P7PKL3"/>
<organism evidence="2 3">
    <name type="scientific">Dibothriocephalus latus</name>
    <name type="common">Fish tapeworm</name>
    <name type="synonym">Diphyllobothrium latum</name>
    <dbReference type="NCBI Taxonomy" id="60516"/>
    <lineage>
        <taxon>Eukaryota</taxon>
        <taxon>Metazoa</taxon>
        <taxon>Spiralia</taxon>
        <taxon>Lophotrochozoa</taxon>
        <taxon>Platyhelminthes</taxon>
        <taxon>Cestoda</taxon>
        <taxon>Eucestoda</taxon>
        <taxon>Diphyllobothriidea</taxon>
        <taxon>Diphyllobothriidae</taxon>
        <taxon>Dibothriocephalus</taxon>
    </lineage>
</organism>
<evidence type="ECO:0000313" key="3">
    <source>
        <dbReference type="Proteomes" id="UP000281553"/>
    </source>
</evidence>
<feature type="transmembrane region" description="Helical" evidence="1">
    <location>
        <begin position="25"/>
        <end position="43"/>
    </location>
</feature>
<keyword evidence="1" id="KW-0472">Membrane</keyword>
<evidence type="ECO:0000256" key="1">
    <source>
        <dbReference type="SAM" id="Phobius"/>
    </source>
</evidence>
<protein>
    <submittedName>
        <fullName evidence="2">Uncharacterized protein</fullName>
    </submittedName>
</protein>
<gene>
    <name evidence="2" type="ORF">DILT_LOCUS13601</name>
</gene>
<sequence>MEKVGLFYGLYPPLEVYQPMRHKPVMFITMLSIMPLLYLHFTLSSSSRRHCRRFKRNRHRLPLLFDVFP</sequence>
<keyword evidence="1" id="KW-0812">Transmembrane</keyword>
<keyword evidence="3" id="KW-1185">Reference proteome</keyword>
<dbReference type="EMBL" id="UYRU01070869">
    <property type="protein sequence ID" value="VDN20339.1"/>
    <property type="molecule type" value="Genomic_DNA"/>
</dbReference>
<keyword evidence="1" id="KW-1133">Transmembrane helix</keyword>
<accession>A0A3P7PKL3</accession>
<evidence type="ECO:0000313" key="2">
    <source>
        <dbReference type="EMBL" id="VDN20339.1"/>
    </source>
</evidence>
<reference evidence="2 3" key="1">
    <citation type="submission" date="2018-11" db="EMBL/GenBank/DDBJ databases">
        <authorList>
            <consortium name="Pathogen Informatics"/>
        </authorList>
    </citation>
    <scope>NUCLEOTIDE SEQUENCE [LARGE SCALE GENOMIC DNA]</scope>
</reference>
<name>A0A3P7PKL3_DIBLA</name>